<feature type="compositionally biased region" description="Polar residues" evidence="1">
    <location>
        <begin position="82"/>
        <end position="91"/>
    </location>
</feature>
<reference evidence="2" key="1">
    <citation type="submission" date="2020-05" db="EMBL/GenBank/DDBJ databases">
        <title>WGS assembly of Panicum virgatum.</title>
        <authorList>
            <person name="Lovell J.T."/>
            <person name="Jenkins J."/>
            <person name="Shu S."/>
            <person name="Juenger T.E."/>
            <person name="Schmutz J."/>
        </authorList>
    </citation>
    <scope>NUCLEOTIDE SEQUENCE</scope>
    <source>
        <strain evidence="2">AP13</strain>
    </source>
</reference>
<feature type="compositionally biased region" description="Low complexity" evidence="1">
    <location>
        <begin position="120"/>
        <end position="132"/>
    </location>
</feature>
<feature type="compositionally biased region" description="Basic and acidic residues" evidence="1">
    <location>
        <begin position="93"/>
        <end position="102"/>
    </location>
</feature>
<dbReference type="Proteomes" id="UP000823388">
    <property type="component" value="Chromosome 3N"/>
</dbReference>
<dbReference type="EMBL" id="CM029042">
    <property type="protein sequence ID" value="KAG2617036.1"/>
    <property type="molecule type" value="Genomic_DNA"/>
</dbReference>
<evidence type="ECO:0000256" key="1">
    <source>
        <dbReference type="SAM" id="MobiDB-lite"/>
    </source>
</evidence>
<feature type="region of interest" description="Disordered" evidence="1">
    <location>
        <begin position="34"/>
        <end position="156"/>
    </location>
</feature>
<proteinExistence type="predicted"/>
<keyword evidence="3" id="KW-1185">Reference proteome</keyword>
<protein>
    <submittedName>
        <fullName evidence="2">Uncharacterized protein</fullName>
    </submittedName>
</protein>
<dbReference type="AlphaFoldDB" id="A0A8T0U7L7"/>
<evidence type="ECO:0000313" key="3">
    <source>
        <dbReference type="Proteomes" id="UP000823388"/>
    </source>
</evidence>
<name>A0A8T0U7L7_PANVG</name>
<organism evidence="2 3">
    <name type="scientific">Panicum virgatum</name>
    <name type="common">Blackwell switchgrass</name>
    <dbReference type="NCBI Taxonomy" id="38727"/>
    <lineage>
        <taxon>Eukaryota</taxon>
        <taxon>Viridiplantae</taxon>
        <taxon>Streptophyta</taxon>
        <taxon>Embryophyta</taxon>
        <taxon>Tracheophyta</taxon>
        <taxon>Spermatophyta</taxon>
        <taxon>Magnoliopsida</taxon>
        <taxon>Liliopsida</taxon>
        <taxon>Poales</taxon>
        <taxon>Poaceae</taxon>
        <taxon>PACMAD clade</taxon>
        <taxon>Panicoideae</taxon>
        <taxon>Panicodae</taxon>
        <taxon>Paniceae</taxon>
        <taxon>Panicinae</taxon>
        <taxon>Panicum</taxon>
        <taxon>Panicum sect. Hiantes</taxon>
    </lineage>
</organism>
<sequence>MARGDTACAGAKRAGNMEELHGAARSYVFVAHTSSMGSRERVSRSSSDGAASPCPVWQGSAWNVKRKQVGCRRAEPSRAKPHTTQQRSGQTAPREETRRGEPSGHGTPPRPDSNAQARTASLPSPSFPPARSARQRHTLLRLPPRVPPPRHNPPAAFLSVPLNPLAPPQLPGLLWPKP</sequence>
<accession>A0A8T0U7L7</accession>
<comment type="caution">
    <text evidence="2">The sequence shown here is derived from an EMBL/GenBank/DDBJ whole genome shotgun (WGS) entry which is preliminary data.</text>
</comment>
<gene>
    <name evidence="2" type="ORF">PVAP13_3NG178105</name>
</gene>
<evidence type="ECO:0000313" key="2">
    <source>
        <dbReference type="EMBL" id="KAG2617036.1"/>
    </source>
</evidence>